<reference evidence="1 4" key="2">
    <citation type="journal article" date="2020" name="Cell Host Microbe">
        <title>Functional and Genomic Variation between Human-Derived Isolates of Lachnospiraceae Reveals Inter- and Intra-Species Diversity.</title>
        <authorList>
            <person name="Sorbara M.T."/>
            <person name="Littmann E.R."/>
            <person name="Fontana E."/>
            <person name="Moody T.U."/>
            <person name="Kohout C.E."/>
            <person name="Gjonbalaj M."/>
            <person name="Eaton V."/>
            <person name="Seok R."/>
            <person name="Leiner I.M."/>
            <person name="Pamer E.G."/>
        </authorList>
    </citation>
    <scope>NUCLEOTIDE SEQUENCE [LARGE SCALE GENOMIC DNA]</scope>
    <source>
        <strain evidence="1 4">MSK.2.26</strain>
    </source>
</reference>
<evidence type="ECO:0000313" key="1">
    <source>
        <dbReference type="EMBL" id="NSJ47058.1"/>
    </source>
</evidence>
<evidence type="ECO:0000313" key="3">
    <source>
        <dbReference type="Proteomes" id="UP000501069"/>
    </source>
</evidence>
<gene>
    <name evidence="2" type="ORF">FOC47_23130</name>
    <name evidence="1" type="ORF">G5B26_26810</name>
</gene>
<protein>
    <submittedName>
        <fullName evidence="2">Uncharacterized protein</fullName>
    </submittedName>
</protein>
<reference evidence="1" key="3">
    <citation type="submission" date="2020-02" db="EMBL/GenBank/DDBJ databases">
        <authorList>
            <person name="Littmann E."/>
            <person name="Sorbara M."/>
        </authorList>
    </citation>
    <scope>NUCLEOTIDE SEQUENCE</scope>
    <source>
        <strain evidence="1">MSK.2.26</strain>
    </source>
</reference>
<dbReference type="AlphaFoldDB" id="A0AAP9S9S6"/>
<organism evidence="2 3">
    <name type="scientific">Enterocloster clostridioformis</name>
    <dbReference type="NCBI Taxonomy" id="1531"/>
    <lineage>
        <taxon>Bacteria</taxon>
        <taxon>Bacillati</taxon>
        <taxon>Bacillota</taxon>
        <taxon>Clostridia</taxon>
        <taxon>Lachnospirales</taxon>
        <taxon>Lachnospiraceae</taxon>
        <taxon>Enterocloster</taxon>
    </lineage>
</organism>
<accession>A0AAP9S9S6</accession>
<dbReference type="RefSeq" id="WP_139196845.1">
    <property type="nucleotide sequence ID" value="NZ_AP031445.1"/>
</dbReference>
<dbReference type="Proteomes" id="UP000501069">
    <property type="component" value="Chromosome"/>
</dbReference>
<dbReference type="Proteomes" id="UP000719916">
    <property type="component" value="Unassembled WGS sequence"/>
</dbReference>
<sequence length="54" mass="6358">MRKRTGRIKKYRKPYIVCKNYTDIFSGNAWNCWLSPKCRYSFFGGISSTITKSV</sequence>
<evidence type="ECO:0000313" key="2">
    <source>
        <dbReference type="EMBL" id="QIX93191.1"/>
    </source>
</evidence>
<proteinExistence type="predicted"/>
<dbReference type="EMBL" id="JAAISW010000147">
    <property type="protein sequence ID" value="NSJ47058.1"/>
    <property type="molecule type" value="Genomic_DNA"/>
</dbReference>
<name>A0AAP9S9S6_9FIRM</name>
<evidence type="ECO:0000313" key="4">
    <source>
        <dbReference type="Proteomes" id="UP000719916"/>
    </source>
</evidence>
<reference evidence="2 3" key="1">
    <citation type="submission" date="2019-11" db="EMBL/GenBank/DDBJ databases">
        <title>FDA dAtabase for Regulatory Grade micrObial Sequences (FDA-ARGOS): Supporting development and validation of Infectious Disease Dx tests.</title>
        <authorList>
            <person name="Turner S."/>
            <person name="Byrd R."/>
            <person name="Tallon L."/>
            <person name="Sadzewicz L."/>
            <person name="Vavikolanu K."/>
            <person name="Mehta A."/>
            <person name="Aluvathingal J."/>
            <person name="Nadendla S."/>
            <person name="Myers T."/>
            <person name="Yan Y."/>
            <person name="Sichtig H."/>
        </authorList>
    </citation>
    <scope>NUCLEOTIDE SEQUENCE [LARGE SCALE GENOMIC DNA]</scope>
    <source>
        <strain evidence="2 3">FDAARGOS_739</strain>
    </source>
</reference>
<dbReference type="GeneID" id="97122809"/>
<dbReference type="EMBL" id="CP050964">
    <property type="protein sequence ID" value="QIX93191.1"/>
    <property type="molecule type" value="Genomic_DNA"/>
</dbReference>